<protein>
    <submittedName>
        <fullName evidence="1">Uncharacterized protein</fullName>
    </submittedName>
</protein>
<organism evidence="1 2">
    <name type="scientific">Leptospira interrogans serovar Pyrogenes str. 200701872</name>
    <dbReference type="NCBI Taxonomy" id="1193029"/>
    <lineage>
        <taxon>Bacteria</taxon>
        <taxon>Pseudomonadati</taxon>
        <taxon>Spirochaetota</taxon>
        <taxon>Spirochaetia</taxon>
        <taxon>Leptospirales</taxon>
        <taxon>Leptospiraceae</taxon>
        <taxon>Leptospira</taxon>
    </lineage>
</organism>
<proteinExistence type="predicted"/>
<accession>M6ZMT7</accession>
<evidence type="ECO:0000313" key="2">
    <source>
        <dbReference type="Proteomes" id="UP000012117"/>
    </source>
</evidence>
<name>M6ZMT7_LEPIR</name>
<evidence type="ECO:0000313" key="1">
    <source>
        <dbReference type="EMBL" id="EMP07778.1"/>
    </source>
</evidence>
<dbReference type="Proteomes" id="UP000012117">
    <property type="component" value="Unassembled WGS sequence"/>
</dbReference>
<dbReference type="NCBIfam" id="NF047716">
    <property type="entry name" value="LIC10260_fam"/>
    <property type="match status" value="1"/>
</dbReference>
<dbReference type="EMBL" id="AKWN02000194">
    <property type="protein sequence ID" value="EMP07778.1"/>
    <property type="molecule type" value="Genomic_DNA"/>
</dbReference>
<gene>
    <name evidence="1" type="ORF">LEP1GSC124_3127</name>
</gene>
<reference evidence="1 2" key="1">
    <citation type="submission" date="2013-01" db="EMBL/GenBank/DDBJ databases">
        <authorList>
            <person name="Harkins D.M."/>
            <person name="Durkin A.S."/>
            <person name="Brinkac L.M."/>
            <person name="Haft D.H."/>
            <person name="Selengut J.D."/>
            <person name="Sanka R."/>
            <person name="DePew J."/>
            <person name="Purushe J."/>
            <person name="Picardeau M."/>
            <person name="Werts C."/>
            <person name="Goarant C."/>
            <person name="Vinetz J.M."/>
            <person name="Sutton G.G."/>
            <person name="Nierman W.C."/>
            <person name="Fouts D.E."/>
        </authorList>
    </citation>
    <scope>NUCLEOTIDE SEQUENCE [LARGE SCALE GENOMIC DNA]</scope>
    <source>
        <strain evidence="1 2">200701872</strain>
    </source>
</reference>
<dbReference type="BioCyc" id="LINT1193029:G11R4-2241-MONOMER"/>
<comment type="caution">
    <text evidence="1">The sequence shown here is derived from an EMBL/GenBank/DDBJ whole genome shotgun (WGS) entry which is preliminary data.</text>
</comment>
<sequence length="226" mass="25250">MKKLSILGITAVLALYCSASQKIYLLSYGDWKGKKLPEVEKIKGEIKQGEDCGFRFSLSKALENALLNSRYDTILDAEVTHSASMLAPFNCIAVKGFALDSSEIQKEIKMKVFRITTLTLILMILISCSQNVKRISYVSVDKPKDGILSNENRSVEFRKFRFGIVYIPPVGVHPYLKEAEIQSGSTTLRNVDVVMRPGFCLLPLMPVVCFTRYSIIVESNPVQSSP</sequence>
<dbReference type="AlphaFoldDB" id="M6ZMT7"/>